<evidence type="ECO:0000313" key="2">
    <source>
        <dbReference type="EMBL" id="SER76240.1"/>
    </source>
</evidence>
<gene>
    <name evidence="2" type="ORF">SAMN02982919_02967</name>
</gene>
<keyword evidence="3" id="KW-1185">Reference proteome</keyword>
<evidence type="ECO:0008006" key="4">
    <source>
        <dbReference type="Google" id="ProtNLM"/>
    </source>
</evidence>
<reference evidence="2 3" key="1">
    <citation type="submission" date="2016-10" db="EMBL/GenBank/DDBJ databases">
        <authorList>
            <person name="de Groot N.N."/>
        </authorList>
    </citation>
    <scope>NUCLEOTIDE SEQUENCE [LARGE SCALE GENOMIC DNA]</scope>
    <source>
        <strain evidence="2 3">ATCC 35958</strain>
    </source>
</reference>
<accession>A0A1H9RTQ0</accession>
<feature type="transmembrane region" description="Helical" evidence="1">
    <location>
        <begin position="43"/>
        <end position="66"/>
    </location>
</feature>
<name>A0A1H9RTQ0_9BURK</name>
<sequence length="109" mass="12268">MANNTIYFENPRTGQMKEAPVGFSWTTFFFGPFPMLFRGSWKWFAIILIIAIITWGLGNLVFMFIINKFYIKDLVSDGFKAKSVKIGTLEQVSMSVGFPVPVLEATTAA</sequence>
<protein>
    <recommendedName>
        <fullName evidence="4">DUF2628 domain-containing protein</fullName>
    </recommendedName>
</protein>
<dbReference type="RefSeq" id="WP_091458957.1">
    <property type="nucleotide sequence ID" value="NZ_FOGD01000014.1"/>
</dbReference>
<dbReference type="OrthoDB" id="5233at2"/>
<dbReference type="STRING" id="180197.SAMN02982919_02967"/>
<evidence type="ECO:0000313" key="3">
    <source>
        <dbReference type="Proteomes" id="UP000199766"/>
    </source>
</evidence>
<proteinExistence type="predicted"/>
<dbReference type="Proteomes" id="UP000199766">
    <property type="component" value="Unassembled WGS sequence"/>
</dbReference>
<dbReference type="EMBL" id="FOGD01000014">
    <property type="protein sequence ID" value="SER76240.1"/>
    <property type="molecule type" value="Genomic_DNA"/>
</dbReference>
<evidence type="ECO:0000256" key="1">
    <source>
        <dbReference type="SAM" id="Phobius"/>
    </source>
</evidence>
<dbReference type="AlphaFoldDB" id="A0A1H9RTQ0"/>
<feature type="transmembrane region" description="Helical" evidence="1">
    <location>
        <begin position="21"/>
        <end position="37"/>
    </location>
</feature>
<keyword evidence="1" id="KW-0812">Transmembrane</keyword>
<organism evidence="2 3">
    <name type="scientific">Giesbergeria anulus</name>
    <dbReference type="NCBI Taxonomy" id="180197"/>
    <lineage>
        <taxon>Bacteria</taxon>
        <taxon>Pseudomonadati</taxon>
        <taxon>Pseudomonadota</taxon>
        <taxon>Betaproteobacteria</taxon>
        <taxon>Burkholderiales</taxon>
        <taxon>Comamonadaceae</taxon>
        <taxon>Giesbergeria</taxon>
    </lineage>
</organism>
<keyword evidence="1" id="KW-1133">Transmembrane helix</keyword>
<keyword evidence="1" id="KW-0472">Membrane</keyword>